<dbReference type="AlphaFoldDB" id="A0A2U1E1G7"/>
<keyword evidence="2" id="KW-1185">Reference proteome</keyword>
<reference evidence="1 2" key="1">
    <citation type="submission" date="2018-04" db="EMBL/GenBank/DDBJ databases">
        <title>Genomic Encyclopedia of Type Strains, Phase IV (KMG-IV): sequencing the most valuable type-strain genomes for metagenomic binning, comparative biology and taxonomic classification.</title>
        <authorList>
            <person name="Goeker M."/>
        </authorList>
    </citation>
    <scope>NUCLEOTIDE SEQUENCE [LARGE SCALE GENOMIC DNA]</scope>
    <source>
        <strain evidence="1 2">DSM 20705</strain>
    </source>
</reference>
<proteinExistence type="predicted"/>
<name>A0A2U1E1G7_9FIRM</name>
<dbReference type="Proteomes" id="UP000245793">
    <property type="component" value="Unassembled WGS sequence"/>
</dbReference>
<accession>A0A2U1E1G7</accession>
<evidence type="ECO:0000313" key="1">
    <source>
        <dbReference type="EMBL" id="PVY93807.1"/>
    </source>
</evidence>
<comment type="caution">
    <text evidence="1">The sequence shown here is derived from an EMBL/GenBank/DDBJ whole genome shotgun (WGS) entry which is preliminary data.</text>
</comment>
<organism evidence="1 2">
    <name type="scientific">Ezakiella coagulans</name>
    <dbReference type="NCBI Taxonomy" id="46507"/>
    <lineage>
        <taxon>Bacteria</taxon>
        <taxon>Bacillati</taxon>
        <taxon>Bacillota</taxon>
        <taxon>Tissierellia</taxon>
        <taxon>Ezakiella</taxon>
    </lineage>
</organism>
<protein>
    <submittedName>
        <fullName evidence="1">Uncharacterized protein</fullName>
    </submittedName>
</protein>
<dbReference type="EMBL" id="QEKV01000009">
    <property type="protein sequence ID" value="PVY93807.1"/>
    <property type="molecule type" value="Genomic_DNA"/>
</dbReference>
<sequence>MSKFLGPIHFLMYEKIKFQDRLTASLLSKEELDLLNKSIAPVSTDPLDEIIDVDNIHGYLSSKIDVVESRLSYAILHGRDVYKKAYDLGVSVAPTDLNTFDEVFDAINMVTLDGMPCDHAVRAGVSPDGELQIVTLNDMHEKYSESPLSIDPSKSLSNTCEGGHGHDDHGSFHIGSFVSEKKDETETCDYYVLRENFLKGFLSKSKFKITRVGKDFYIS</sequence>
<evidence type="ECO:0000313" key="2">
    <source>
        <dbReference type="Proteomes" id="UP000245793"/>
    </source>
</evidence>
<gene>
    <name evidence="1" type="ORF">C7381_10973</name>
</gene>
<dbReference type="RefSeq" id="WP_116480460.1">
    <property type="nucleotide sequence ID" value="NZ_QEKV01000009.1"/>
</dbReference>